<dbReference type="KEGG" id="bxe:Bxe_A0368"/>
<dbReference type="Pfam" id="PF01850">
    <property type="entry name" value="PIN"/>
    <property type="match status" value="1"/>
</dbReference>
<dbReference type="AlphaFoldDB" id="Q13TM4"/>
<name>Q13TM4_PARXL</name>
<dbReference type="OrthoDB" id="6687089at2"/>
<dbReference type="InterPro" id="IPR029060">
    <property type="entry name" value="PIN-like_dom_sf"/>
</dbReference>
<dbReference type="InterPro" id="IPR002716">
    <property type="entry name" value="PIN_dom"/>
</dbReference>
<dbReference type="eggNOG" id="COG1848">
    <property type="taxonomic scope" value="Bacteria"/>
</dbReference>
<organism evidence="2 3">
    <name type="scientific">Paraburkholderia xenovorans (strain LB400)</name>
    <dbReference type="NCBI Taxonomy" id="266265"/>
    <lineage>
        <taxon>Bacteria</taxon>
        <taxon>Pseudomonadati</taxon>
        <taxon>Pseudomonadota</taxon>
        <taxon>Betaproteobacteria</taxon>
        <taxon>Burkholderiales</taxon>
        <taxon>Burkholderiaceae</taxon>
        <taxon>Paraburkholderia</taxon>
    </lineage>
</organism>
<reference evidence="2 3" key="1">
    <citation type="journal article" date="2006" name="Proc. Natl. Acad. Sci. U.S.A.">
        <title>Burkholderia xenovorans LB400 harbors a multi-replicon, 9.73-Mbp genome shaped for versatility.</title>
        <authorList>
            <person name="Chain P.S."/>
            <person name="Denef V.J."/>
            <person name="Konstantinidis K.T."/>
            <person name="Vergez L.M."/>
            <person name="Agullo L."/>
            <person name="Reyes V.L."/>
            <person name="Hauser L."/>
            <person name="Cordova M."/>
            <person name="Gomez L."/>
            <person name="Gonzalez M."/>
            <person name="Land M."/>
            <person name="Lao V."/>
            <person name="Larimer F."/>
            <person name="LiPuma J.J."/>
            <person name="Mahenthiralingam E."/>
            <person name="Malfatti S.A."/>
            <person name="Marx C.J."/>
            <person name="Parnell J.J."/>
            <person name="Ramette A."/>
            <person name="Richardson P."/>
            <person name="Seeger M."/>
            <person name="Smith D."/>
            <person name="Spilker T."/>
            <person name="Sul W.J."/>
            <person name="Tsoi T.V."/>
            <person name="Ulrich L.E."/>
            <person name="Zhulin I.B."/>
            <person name="Tiedje J.M."/>
        </authorList>
    </citation>
    <scope>NUCLEOTIDE SEQUENCE [LARGE SCALE GENOMIC DNA]</scope>
    <source>
        <strain evidence="2 3">LB400</strain>
    </source>
</reference>
<evidence type="ECO:0000259" key="1">
    <source>
        <dbReference type="Pfam" id="PF01850"/>
    </source>
</evidence>
<dbReference type="EMBL" id="CP000270">
    <property type="protein sequence ID" value="ABE32565.1"/>
    <property type="molecule type" value="Genomic_DNA"/>
</dbReference>
<proteinExistence type="predicted"/>
<evidence type="ECO:0000313" key="3">
    <source>
        <dbReference type="Proteomes" id="UP000001817"/>
    </source>
</evidence>
<dbReference type="Gene3D" id="3.40.50.1010">
    <property type="entry name" value="5'-nuclease"/>
    <property type="match status" value="1"/>
</dbReference>
<dbReference type="CDD" id="cd09854">
    <property type="entry name" value="PIN_VapC-like"/>
    <property type="match status" value="1"/>
</dbReference>
<dbReference type="Proteomes" id="UP000001817">
    <property type="component" value="Chromosome 1"/>
</dbReference>
<dbReference type="SUPFAM" id="SSF88723">
    <property type="entry name" value="PIN domain-like"/>
    <property type="match status" value="1"/>
</dbReference>
<accession>Q13TM4</accession>
<gene>
    <name evidence="2" type="ORF">Bxe_A0368</name>
</gene>
<sequence>MIIFDANVLISLSTGDENDETFERLSGLIQDIVAAKTVIGVPAPAWAEFLCGTGLGTSSVIQALKKRSAIRILPFDEIAATELAAIDEVTRAKGGKKGASKSHWQKIKVDRQILAIARVLQVTAIYTEDSDLIAEATRLGIAVCRVRDIPLKPKQSTLDLPDPE</sequence>
<protein>
    <submittedName>
        <fullName evidence="2">Predicted nucleic acid-binding protein, PIN domain-containing</fullName>
    </submittedName>
</protein>
<dbReference type="RefSeq" id="WP_011490023.1">
    <property type="nucleotide sequence ID" value="NC_007951.1"/>
</dbReference>
<feature type="domain" description="PIN" evidence="1">
    <location>
        <begin position="2"/>
        <end position="132"/>
    </location>
</feature>
<evidence type="ECO:0000313" key="2">
    <source>
        <dbReference type="EMBL" id="ABE32565.1"/>
    </source>
</evidence>
<keyword evidence="3" id="KW-1185">Reference proteome</keyword>